<protein>
    <submittedName>
        <fullName evidence="3">Alpha/beta fold hydrolase</fullName>
    </submittedName>
</protein>
<sequence>MLLNYQIKQSEKHEENGKNETIFMIHGLFGSLSNLSSLGKELQKTFDVILVDVRNHGQSPRNVSMTYHEMAEDIINLADTLNIDTFSVLGHSMGGKIAMTCALMHPERVNRLVVADIAPASHSDKHSNVFQGLQAVRASEVGSRTAADSVLAEYVQEPEIRQFLLKSYQRGEAGFQFIYDVDNLQNNYDTIRSWPNQTSTYTKPTLFIKGGLSDYIEASSHSSIEALFPAAKLKVINGTGHWLHAEKAKTFNRLVNSFFAQ</sequence>
<evidence type="ECO:0000313" key="3">
    <source>
        <dbReference type="EMBL" id="MEL0630069.1"/>
    </source>
</evidence>
<dbReference type="Gene3D" id="3.40.50.1820">
    <property type="entry name" value="alpha/beta hydrolase"/>
    <property type="match status" value="1"/>
</dbReference>
<evidence type="ECO:0000259" key="2">
    <source>
        <dbReference type="Pfam" id="PF00561"/>
    </source>
</evidence>
<dbReference type="InterPro" id="IPR000073">
    <property type="entry name" value="AB_hydrolase_1"/>
</dbReference>
<evidence type="ECO:0000313" key="4">
    <source>
        <dbReference type="Proteomes" id="UP001369082"/>
    </source>
</evidence>
<dbReference type="EMBL" id="JBAKAZ010000039">
    <property type="protein sequence ID" value="MEL0630069.1"/>
    <property type="molecule type" value="Genomic_DNA"/>
</dbReference>
<evidence type="ECO:0000256" key="1">
    <source>
        <dbReference type="ARBA" id="ARBA00022801"/>
    </source>
</evidence>
<accession>A0ABU9GRW8</accession>
<dbReference type="Pfam" id="PF00561">
    <property type="entry name" value="Abhydrolase_1"/>
    <property type="match status" value="1"/>
</dbReference>
<dbReference type="PRINTS" id="PR00111">
    <property type="entry name" value="ABHYDROLASE"/>
</dbReference>
<comment type="caution">
    <text evidence="3">The sequence shown here is derived from an EMBL/GenBank/DDBJ whole genome shotgun (WGS) entry which is preliminary data.</text>
</comment>
<dbReference type="Proteomes" id="UP001369082">
    <property type="component" value="Unassembled WGS sequence"/>
</dbReference>
<gene>
    <name evidence="3" type="ORF">V6256_10685</name>
</gene>
<dbReference type="GO" id="GO:0016787">
    <property type="term" value="F:hydrolase activity"/>
    <property type="evidence" value="ECO:0007669"/>
    <property type="project" value="UniProtKB-KW"/>
</dbReference>
<keyword evidence="1 3" id="KW-0378">Hydrolase</keyword>
<proteinExistence type="predicted"/>
<keyword evidence="4" id="KW-1185">Reference proteome</keyword>
<name>A0ABU9GRW8_9GAMM</name>
<dbReference type="PANTHER" id="PTHR46118:SF4">
    <property type="entry name" value="PROTEIN ABHD11"/>
    <property type="match status" value="1"/>
</dbReference>
<dbReference type="RefSeq" id="WP_341598199.1">
    <property type="nucleotide sequence ID" value="NZ_JBAKAZ010000039.1"/>
</dbReference>
<reference evidence="3 4" key="1">
    <citation type="submission" date="2024-02" db="EMBL/GenBank/DDBJ databases">
        <title>Bacteria isolated from the canopy kelp, Nereocystis luetkeana.</title>
        <authorList>
            <person name="Pfister C.A."/>
            <person name="Younker I.T."/>
            <person name="Light S.H."/>
        </authorList>
    </citation>
    <scope>NUCLEOTIDE SEQUENCE [LARGE SCALE GENOMIC DNA]</scope>
    <source>
        <strain evidence="3 4">TI.1.05</strain>
    </source>
</reference>
<dbReference type="PANTHER" id="PTHR46118">
    <property type="entry name" value="PROTEIN ABHD11"/>
    <property type="match status" value="1"/>
</dbReference>
<organism evidence="3 4">
    <name type="scientific">Psychromonas aquatilis</name>
    <dbReference type="NCBI Taxonomy" id="2005072"/>
    <lineage>
        <taxon>Bacteria</taxon>
        <taxon>Pseudomonadati</taxon>
        <taxon>Pseudomonadota</taxon>
        <taxon>Gammaproteobacteria</taxon>
        <taxon>Alteromonadales</taxon>
        <taxon>Psychromonadaceae</taxon>
        <taxon>Psychromonas</taxon>
    </lineage>
</organism>
<dbReference type="PRINTS" id="PR00412">
    <property type="entry name" value="EPOXHYDRLASE"/>
</dbReference>
<dbReference type="InterPro" id="IPR029058">
    <property type="entry name" value="AB_hydrolase_fold"/>
</dbReference>
<dbReference type="SUPFAM" id="SSF53474">
    <property type="entry name" value="alpha/beta-Hydrolases"/>
    <property type="match status" value="1"/>
</dbReference>
<dbReference type="InterPro" id="IPR000639">
    <property type="entry name" value="Epox_hydrolase-like"/>
</dbReference>
<feature type="domain" description="AB hydrolase-1" evidence="2">
    <location>
        <begin position="21"/>
        <end position="247"/>
    </location>
</feature>